<dbReference type="EMBL" id="BAAAQM010000001">
    <property type="protein sequence ID" value="GAA1949991.1"/>
    <property type="molecule type" value="Genomic_DNA"/>
</dbReference>
<feature type="signal peptide" evidence="3">
    <location>
        <begin position="1"/>
        <end position="20"/>
    </location>
</feature>
<dbReference type="InterPro" id="IPR011659">
    <property type="entry name" value="WD40"/>
</dbReference>
<evidence type="ECO:0008006" key="6">
    <source>
        <dbReference type="Google" id="ProtNLM"/>
    </source>
</evidence>
<feature type="compositionally biased region" description="Low complexity" evidence="2">
    <location>
        <begin position="60"/>
        <end position="72"/>
    </location>
</feature>
<organism evidence="4 5">
    <name type="scientific">Catenulispora subtropica</name>
    <dbReference type="NCBI Taxonomy" id="450798"/>
    <lineage>
        <taxon>Bacteria</taxon>
        <taxon>Bacillati</taxon>
        <taxon>Actinomycetota</taxon>
        <taxon>Actinomycetes</taxon>
        <taxon>Catenulisporales</taxon>
        <taxon>Catenulisporaceae</taxon>
        <taxon>Catenulispora</taxon>
    </lineage>
</organism>
<dbReference type="PROSITE" id="PS51257">
    <property type="entry name" value="PROKAR_LIPOPROTEIN"/>
    <property type="match status" value="1"/>
</dbReference>
<dbReference type="SUPFAM" id="SSF82171">
    <property type="entry name" value="DPP6 N-terminal domain-like"/>
    <property type="match status" value="1"/>
</dbReference>
<dbReference type="PANTHER" id="PTHR36842:SF1">
    <property type="entry name" value="PROTEIN TOLB"/>
    <property type="match status" value="1"/>
</dbReference>
<reference evidence="4 5" key="1">
    <citation type="journal article" date="2019" name="Int. J. Syst. Evol. Microbiol.">
        <title>The Global Catalogue of Microorganisms (GCM) 10K type strain sequencing project: providing services to taxonomists for standard genome sequencing and annotation.</title>
        <authorList>
            <consortium name="The Broad Institute Genomics Platform"/>
            <consortium name="The Broad Institute Genome Sequencing Center for Infectious Disease"/>
            <person name="Wu L."/>
            <person name="Ma J."/>
        </authorList>
    </citation>
    <scope>NUCLEOTIDE SEQUENCE [LARGE SCALE GENOMIC DNA]</scope>
    <source>
        <strain evidence="4 5">JCM 16013</strain>
    </source>
</reference>
<feature type="chain" id="PRO_5045233294" description="WD40 domain protein beta Propeller" evidence="3">
    <location>
        <begin position="21"/>
        <end position="384"/>
    </location>
</feature>
<name>A0ABN2QDB1_9ACTN</name>
<evidence type="ECO:0000313" key="5">
    <source>
        <dbReference type="Proteomes" id="UP001499854"/>
    </source>
</evidence>
<keyword evidence="3" id="KW-0732">Signal</keyword>
<dbReference type="InterPro" id="IPR011042">
    <property type="entry name" value="6-blade_b-propeller_TolB-like"/>
</dbReference>
<feature type="compositionally biased region" description="Polar residues" evidence="2">
    <location>
        <begin position="21"/>
        <end position="33"/>
    </location>
</feature>
<feature type="compositionally biased region" description="Low complexity" evidence="2">
    <location>
        <begin position="34"/>
        <end position="48"/>
    </location>
</feature>
<dbReference type="RefSeq" id="WP_344654879.1">
    <property type="nucleotide sequence ID" value="NZ_BAAAQM010000001.1"/>
</dbReference>
<dbReference type="PANTHER" id="PTHR36842">
    <property type="entry name" value="PROTEIN TOLB HOMOLOG"/>
    <property type="match status" value="1"/>
</dbReference>
<protein>
    <recommendedName>
        <fullName evidence="6">WD40 domain protein beta Propeller</fullName>
    </recommendedName>
</protein>
<feature type="region of interest" description="Disordered" evidence="2">
    <location>
        <begin position="20"/>
        <end position="82"/>
    </location>
</feature>
<gene>
    <name evidence="4" type="ORF">GCM10009838_01340</name>
</gene>
<dbReference type="Pfam" id="PF07676">
    <property type="entry name" value="PD40"/>
    <property type="match status" value="4"/>
</dbReference>
<dbReference type="Proteomes" id="UP001499854">
    <property type="component" value="Unassembled WGS sequence"/>
</dbReference>
<evidence type="ECO:0000256" key="2">
    <source>
        <dbReference type="SAM" id="MobiDB-lite"/>
    </source>
</evidence>
<sequence length="384" mass="40035">MRARILLPLVAAALVTGCAAKSSTRPNSDASPTAGSWVSAPSSPASGPDDIKVVDVDTEPSAPASAPIALPSGDSADTASSRPDGAQLLYRAEGGASAQNPAYSRDGKQLLATVFHQGYNKGDAAVGLLSPSGPSAFKALLDEKGSAAVNLPGTSWSPTGDIVFADDRGGGHDEIWRLTPGGKPRRVTDHEQDFGYSEPTFSPDGKTVVFQDEWTSPGTPRNAGDDAEQDSIWTAAAAGGAPVLLVDGRATHTDNRQPDWSPTGDRILFQRRSAGGQDWALYTVRADGTELRKIAAGPGEQTDATWSPDGRRVVFSSTTGTLDHAQIFVVSADGGTPIRVTHTANGYDGAPTWSPDGKWIAFESSTGRDEEAPAALWRITAPAM</sequence>
<proteinExistence type="inferred from homology"/>
<evidence type="ECO:0000256" key="3">
    <source>
        <dbReference type="SAM" id="SignalP"/>
    </source>
</evidence>
<dbReference type="Gene3D" id="2.120.10.30">
    <property type="entry name" value="TolB, C-terminal domain"/>
    <property type="match status" value="2"/>
</dbReference>
<evidence type="ECO:0000256" key="1">
    <source>
        <dbReference type="ARBA" id="ARBA00009820"/>
    </source>
</evidence>
<keyword evidence="5" id="KW-1185">Reference proteome</keyword>
<evidence type="ECO:0000313" key="4">
    <source>
        <dbReference type="EMBL" id="GAA1949991.1"/>
    </source>
</evidence>
<comment type="caution">
    <text evidence="4">The sequence shown here is derived from an EMBL/GenBank/DDBJ whole genome shotgun (WGS) entry which is preliminary data.</text>
</comment>
<accession>A0ABN2QDB1</accession>
<comment type="similarity">
    <text evidence="1">Belongs to the TolB family.</text>
</comment>